<organism evidence="2 3">
    <name type="scientific">Rhodohalobacter sulfatireducens</name>
    <dbReference type="NCBI Taxonomy" id="2911366"/>
    <lineage>
        <taxon>Bacteria</taxon>
        <taxon>Pseudomonadati</taxon>
        <taxon>Balneolota</taxon>
        <taxon>Balneolia</taxon>
        <taxon>Balneolales</taxon>
        <taxon>Balneolaceae</taxon>
        <taxon>Rhodohalobacter</taxon>
    </lineage>
</organism>
<evidence type="ECO:0000256" key="1">
    <source>
        <dbReference type="SAM" id="Coils"/>
    </source>
</evidence>
<dbReference type="EMBL" id="JAKLWS010000036">
    <property type="protein sequence ID" value="MCG2590570.1"/>
    <property type="molecule type" value="Genomic_DNA"/>
</dbReference>
<proteinExistence type="predicted"/>
<protein>
    <submittedName>
        <fullName evidence="2">Uncharacterized protein</fullName>
    </submittedName>
</protein>
<feature type="coiled-coil region" evidence="1">
    <location>
        <begin position="24"/>
        <end position="58"/>
    </location>
</feature>
<keyword evidence="3" id="KW-1185">Reference proteome</keyword>
<accession>A0ABS9KI84</accession>
<reference evidence="2" key="1">
    <citation type="submission" date="2022-01" db="EMBL/GenBank/DDBJ databases">
        <authorList>
            <person name="Wang Y."/>
        </authorList>
    </citation>
    <scope>NUCLEOTIDE SEQUENCE</scope>
    <source>
        <strain evidence="2">WB101</strain>
    </source>
</reference>
<gene>
    <name evidence="2" type="ORF">L6773_18490</name>
</gene>
<reference evidence="2" key="2">
    <citation type="submission" date="2024-05" db="EMBL/GenBank/DDBJ databases">
        <title>Rhodohalobacter halophilus gen. nov., sp. nov., a moderately halophilic member of the family Balneolaceae.</title>
        <authorList>
            <person name="Xia J."/>
        </authorList>
    </citation>
    <scope>NUCLEOTIDE SEQUENCE</scope>
    <source>
        <strain evidence="2">WB101</strain>
    </source>
</reference>
<evidence type="ECO:0000313" key="2">
    <source>
        <dbReference type="EMBL" id="MCG2590570.1"/>
    </source>
</evidence>
<sequence length="89" mass="10572">MASTKKDIKNTLLLLTKNPEGPSVNLFQKQLDDLGLRKQEMEDEIEFCKKERNRLKDHQLLDDESYKSLLNEFISLWEESSKFERIELV</sequence>
<dbReference type="Proteomes" id="UP001165366">
    <property type="component" value="Unassembled WGS sequence"/>
</dbReference>
<name>A0ABS9KI84_9BACT</name>
<comment type="caution">
    <text evidence="2">The sequence shown here is derived from an EMBL/GenBank/DDBJ whole genome shotgun (WGS) entry which is preliminary data.</text>
</comment>
<evidence type="ECO:0000313" key="3">
    <source>
        <dbReference type="Proteomes" id="UP001165366"/>
    </source>
</evidence>
<keyword evidence="1" id="KW-0175">Coiled coil</keyword>